<keyword evidence="2" id="KW-0472">Membrane</keyword>
<dbReference type="Proteomes" id="UP000334990">
    <property type="component" value="Unassembled WGS sequence"/>
</dbReference>
<gene>
    <name evidence="3" type="ORF">Acor_10020</name>
</gene>
<keyword evidence="1" id="KW-0175">Coiled coil</keyword>
<evidence type="ECO:0000313" key="4">
    <source>
        <dbReference type="Proteomes" id="UP000334990"/>
    </source>
</evidence>
<feature type="coiled-coil region" evidence="1">
    <location>
        <begin position="321"/>
        <end position="365"/>
    </location>
</feature>
<keyword evidence="2" id="KW-1133">Transmembrane helix</keyword>
<evidence type="ECO:0000256" key="1">
    <source>
        <dbReference type="SAM" id="Coils"/>
    </source>
</evidence>
<accession>A0A5M3VRW1</accession>
<keyword evidence="4" id="KW-1185">Reference proteome</keyword>
<dbReference type="EMBL" id="BLAD01000038">
    <property type="protein sequence ID" value="GER98938.1"/>
    <property type="molecule type" value="Genomic_DNA"/>
</dbReference>
<dbReference type="OrthoDB" id="3513138at2"/>
<proteinExistence type="predicted"/>
<evidence type="ECO:0000256" key="2">
    <source>
        <dbReference type="SAM" id="Phobius"/>
    </source>
</evidence>
<feature type="transmembrane region" description="Helical" evidence="2">
    <location>
        <begin position="153"/>
        <end position="174"/>
    </location>
</feature>
<feature type="coiled-coil region" evidence="1">
    <location>
        <begin position="70"/>
        <end position="97"/>
    </location>
</feature>
<organism evidence="3 4">
    <name type="scientific">Acrocarpospora corrugata</name>
    <dbReference type="NCBI Taxonomy" id="35763"/>
    <lineage>
        <taxon>Bacteria</taxon>
        <taxon>Bacillati</taxon>
        <taxon>Actinomycetota</taxon>
        <taxon>Actinomycetes</taxon>
        <taxon>Streptosporangiales</taxon>
        <taxon>Streptosporangiaceae</taxon>
        <taxon>Acrocarpospora</taxon>
    </lineage>
</organism>
<feature type="transmembrane region" description="Helical" evidence="2">
    <location>
        <begin position="287"/>
        <end position="306"/>
    </location>
</feature>
<dbReference type="AlphaFoldDB" id="A0A5M3VRW1"/>
<feature type="transmembrane region" description="Helical" evidence="2">
    <location>
        <begin position="221"/>
        <end position="245"/>
    </location>
</feature>
<reference evidence="3 4" key="1">
    <citation type="submission" date="2019-10" db="EMBL/GenBank/DDBJ databases">
        <title>Whole genome shotgun sequence of Acrocarpospora corrugata NBRC 13972.</title>
        <authorList>
            <person name="Ichikawa N."/>
            <person name="Kimura A."/>
            <person name="Kitahashi Y."/>
            <person name="Komaki H."/>
            <person name="Oguchi A."/>
        </authorList>
    </citation>
    <scope>NUCLEOTIDE SEQUENCE [LARGE SCALE GENOMIC DNA]</scope>
    <source>
        <strain evidence="3 4">NBRC 13972</strain>
    </source>
</reference>
<protein>
    <submittedName>
        <fullName evidence="3">Uncharacterized protein</fullName>
    </submittedName>
</protein>
<sequence>MSTQHSNDYLPAQPPGWNAPEIPYPDWAAIEAKARADGVQHGQSLEPIALMQEFESLHLNQLDGDRDAEIAKFQTQLQRLRRETEGAQAELDEYATTMEKDFSTSQTTYDHINKTVTMMESGPSTRAGDRLPSTLALSGGGWKAALRHWAGPIIILALLLTVDVPIYYATFLVFGESPVLTYALAIGAILVFVLGPHFYGRSFREWQEYRDRGDRADRRGLAKWPILLFVIPVLWFVSICSIAYMRLKSLYENPPVLYGADGKPLAKNFDAAGNEIPSDTTLLGQLGYLPLLIVFLALMIFTALIATELGRRMGNPNDRLLKEQRANRLRARGVLDQAQRRKAEAARKSKEIAAFLAELTAAEERGPAQIEQHFDKAEEIYVNSLAMTVDAKDDDPDRIDRVVLFGPGILRRHRRLRHELNMAES</sequence>
<dbReference type="RefSeq" id="WP_155335371.1">
    <property type="nucleotide sequence ID" value="NZ_BAAABN010000042.1"/>
</dbReference>
<name>A0A5M3VRW1_9ACTN</name>
<comment type="caution">
    <text evidence="3">The sequence shown here is derived from an EMBL/GenBank/DDBJ whole genome shotgun (WGS) entry which is preliminary data.</text>
</comment>
<feature type="transmembrane region" description="Helical" evidence="2">
    <location>
        <begin position="180"/>
        <end position="200"/>
    </location>
</feature>
<keyword evidence="2" id="KW-0812">Transmembrane</keyword>
<evidence type="ECO:0000313" key="3">
    <source>
        <dbReference type="EMBL" id="GER98938.1"/>
    </source>
</evidence>